<evidence type="ECO:0000313" key="3">
    <source>
        <dbReference type="Proteomes" id="UP000077317"/>
    </source>
</evidence>
<keyword evidence="3" id="KW-1185">Reference proteome</keyword>
<gene>
    <name evidence="2" type="ORF">A0O21_08110</name>
</gene>
<protein>
    <submittedName>
        <fullName evidence="2">Uncharacterized protein</fullName>
    </submittedName>
</protein>
<dbReference type="OrthoDB" id="2184460at2"/>
<dbReference type="STRING" id="1811193.A0O21_08110"/>
<organism evidence="2 3">
    <name type="scientific">Streptococcus pantholopis</name>
    <dbReference type="NCBI Taxonomy" id="1811193"/>
    <lineage>
        <taxon>Bacteria</taxon>
        <taxon>Bacillati</taxon>
        <taxon>Bacillota</taxon>
        <taxon>Bacilli</taxon>
        <taxon>Lactobacillales</taxon>
        <taxon>Streptococcaceae</taxon>
        <taxon>Streptococcus</taxon>
    </lineage>
</organism>
<dbReference type="RefSeq" id="WP_067064065.1">
    <property type="nucleotide sequence ID" value="NZ_CP014699.1"/>
</dbReference>
<proteinExistence type="predicted"/>
<dbReference type="AlphaFoldDB" id="A0A172Q932"/>
<reference evidence="2 3" key="1">
    <citation type="journal article" date="2016" name="Int. J. Syst. Evol. Microbiol.">
        <title>Streptococcuspantholopis sp. nov., isolated from faeces of the Tibetan antelope (Pantholops hodgsonii).</title>
        <authorList>
            <person name="Bai X."/>
            <person name="Xiong Y."/>
            <person name="Lu S."/>
            <person name="Jin D."/>
            <person name="Lai X."/>
            <person name="Yang J."/>
            <person name="Niu L."/>
            <person name="Hu S."/>
            <person name="Meng X."/>
            <person name="Pu J."/>
            <person name="Ye C."/>
            <person name="Xu J."/>
        </authorList>
    </citation>
    <scope>NUCLEOTIDE SEQUENCE [LARGE SCALE GENOMIC DNA]</scope>
    <source>
        <strain evidence="2 3">TA 26</strain>
    </source>
</reference>
<evidence type="ECO:0000256" key="1">
    <source>
        <dbReference type="SAM" id="Phobius"/>
    </source>
</evidence>
<dbReference type="EMBL" id="CP014699">
    <property type="protein sequence ID" value="AND79966.1"/>
    <property type="molecule type" value="Genomic_DNA"/>
</dbReference>
<dbReference type="KEGG" id="spat:A0O21_08110"/>
<accession>A0A172Q932</accession>
<evidence type="ECO:0000313" key="2">
    <source>
        <dbReference type="EMBL" id="AND79966.1"/>
    </source>
</evidence>
<name>A0A172Q932_9STRE</name>
<dbReference type="Proteomes" id="UP000077317">
    <property type="component" value="Chromosome"/>
</dbReference>
<keyword evidence="1" id="KW-1133">Transmembrane helix</keyword>
<feature type="transmembrane region" description="Helical" evidence="1">
    <location>
        <begin position="12"/>
        <end position="31"/>
    </location>
</feature>
<keyword evidence="1" id="KW-0472">Membrane</keyword>
<sequence>MAKRKKLSRPAKIFWGLLAAVLIVITGIWGYNRYMEQKKIDNLYKHGFKLLEEQTALYIKENYSGISKIEFSPIFIDGDGKFTMLTANVVPVVYDENGNSALLGMPTEKEDQESYGLLEGIYALDFDVWKNDVVYLSDSASGKEIDVSKYDYLPDEAKLSESRKIDENMAALIDEGQLQGIEKSSEGSPQAEIEYNVEIEKGEYWEWQR</sequence>
<keyword evidence="1" id="KW-0812">Transmembrane</keyword>
<reference evidence="3" key="2">
    <citation type="submission" date="2016-03" db="EMBL/GenBank/DDBJ databases">
        <title>Streptococcus antelopensis sp. nov., isolated from the feces of the Tibetan antelope (Pantholops hodgsonii) in Hoh Xil National Nature Reserve, Qinghai, China.</title>
        <authorList>
            <person name="Bai X."/>
        </authorList>
    </citation>
    <scope>NUCLEOTIDE SEQUENCE [LARGE SCALE GENOMIC DNA]</scope>
    <source>
        <strain evidence="3">TA 26</strain>
    </source>
</reference>